<feature type="domain" description="Peptidase M56" evidence="2">
    <location>
        <begin position="8"/>
        <end position="266"/>
    </location>
</feature>
<name>A0A9D1IYZ0_9FIRM</name>
<proteinExistence type="predicted"/>
<dbReference type="AlphaFoldDB" id="A0A9D1IYZ0"/>
<sequence>MEALFLRFFNMGLTGSAVILAVCLARLALRRAPKAMACALWAVVLFRLLCPVSFSSGFSALGLVGAPVRELRGAASAVEFVAPREEVLSPAPAPVSDIQAAEAPAAAVTEPARGPDITALVTGLWAAGALGMAAWGLWDYLRLRRRLVGAAGLEKGVYVSDYIDSAFVLGPFRPRIYLPSALEGEERGFVLLHERQHARRRDALWRLLGYTALCLHWYNPLVWLAFELSGRDMEMSCDEAVLQRLGDGVRADYSACLLRMASGRGLSPAFAGGDTKGRIKNLGRWKKPRLWAVIAAAAACVLAAVCLLTNPGAQDKTPETDPALDAAIIKAVEEGSFEYAQDGEHLIRAAYEPFCVEELDNGGYTVWAALAAVRLPIDGEGRVCGAPEYTYHCAELSFRPDGNGGLRLTGYWRPEGENFTEAIAERFPDEALVRYYNAMGVENIYTLAARCVERALEETGTEADPLLEALFARLEAGQDEDARVEDIIAGTQENYENYRLYGGILSFGESALDYCGRELRGAQGLHARLLGQAKADLESIAQFEARRLADPLDTGIKLRLERVEDRLVVETLEITEPAQQVRFLLHGLGIENRDPAFRGSAEMEDGIVVCESREGPSGGYEYVRSFSLVGGECLAVIEGEEGIVSGTAPRETYDFVASYFEA</sequence>
<dbReference type="InterPro" id="IPR008756">
    <property type="entry name" value="Peptidase_M56"/>
</dbReference>
<comment type="caution">
    <text evidence="3">The sequence shown here is derived from an EMBL/GenBank/DDBJ whole genome shotgun (WGS) entry which is preliminary data.</text>
</comment>
<dbReference type="Pfam" id="PF05569">
    <property type="entry name" value="Peptidase_M56"/>
    <property type="match status" value="1"/>
</dbReference>
<accession>A0A9D1IYZ0</accession>
<dbReference type="InterPro" id="IPR052173">
    <property type="entry name" value="Beta-lactam_resp_regulator"/>
</dbReference>
<gene>
    <name evidence="3" type="ORF">IAD36_05435</name>
</gene>
<evidence type="ECO:0000256" key="1">
    <source>
        <dbReference type="SAM" id="Phobius"/>
    </source>
</evidence>
<feature type="transmembrane region" description="Helical" evidence="1">
    <location>
        <begin position="6"/>
        <end position="29"/>
    </location>
</feature>
<keyword evidence="1" id="KW-1133">Transmembrane helix</keyword>
<evidence type="ECO:0000259" key="2">
    <source>
        <dbReference type="Pfam" id="PF05569"/>
    </source>
</evidence>
<feature type="transmembrane region" description="Helical" evidence="1">
    <location>
        <begin position="117"/>
        <end position="138"/>
    </location>
</feature>
<dbReference type="EMBL" id="DVHH01000134">
    <property type="protein sequence ID" value="HIR55026.1"/>
    <property type="molecule type" value="Genomic_DNA"/>
</dbReference>
<dbReference type="PANTHER" id="PTHR34978:SF3">
    <property type="entry name" value="SLR0241 PROTEIN"/>
    <property type="match status" value="1"/>
</dbReference>
<reference evidence="3" key="1">
    <citation type="submission" date="2020-10" db="EMBL/GenBank/DDBJ databases">
        <authorList>
            <person name="Gilroy R."/>
        </authorList>
    </citation>
    <scope>NUCLEOTIDE SEQUENCE</scope>
    <source>
        <strain evidence="3">ChiGjej3B3-7149</strain>
    </source>
</reference>
<evidence type="ECO:0000313" key="4">
    <source>
        <dbReference type="Proteomes" id="UP000824238"/>
    </source>
</evidence>
<keyword evidence="1" id="KW-0812">Transmembrane</keyword>
<organism evidence="3 4">
    <name type="scientific">Candidatus Scatomorpha intestinigallinarum</name>
    <dbReference type="NCBI Taxonomy" id="2840923"/>
    <lineage>
        <taxon>Bacteria</taxon>
        <taxon>Bacillati</taxon>
        <taxon>Bacillota</taxon>
        <taxon>Clostridia</taxon>
        <taxon>Eubacteriales</taxon>
        <taxon>Candidatus Scatomorpha</taxon>
    </lineage>
</organism>
<evidence type="ECO:0000313" key="3">
    <source>
        <dbReference type="EMBL" id="HIR55026.1"/>
    </source>
</evidence>
<dbReference type="CDD" id="cd07341">
    <property type="entry name" value="M56_BlaR1_MecR1_like"/>
    <property type="match status" value="1"/>
</dbReference>
<protein>
    <recommendedName>
        <fullName evidence="2">Peptidase M56 domain-containing protein</fullName>
    </recommendedName>
</protein>
<dbReference type="Proteomes" id="UP000824238">
    <property type="component" value="Unassembled WGS sequence"/>
</dbReference>
<dbReference type="PANTHER" id="PTHR34978">
    <property type="entry name" value="POSSIBLE SENSOR-TRANSDUCER PROTEIN BLAR"/>
    <property type="match status" value="1"/>
</dbReference>
<feature type="transmembrane region" description="Helical" evidence="1">
    <location>
        <begin position="36"/>
        <end position="54"/>
    </location>
</feature>
<reference evidence="3" key="2">
    <citation type="journal article" date="2021" name="PeerJ">
        <title>Extensive microbial diversity within the chicken gut microbiome revealed by metagenomics and culture.</title>
        <authorList>
            <person name="Gilroy R."/>
            <person name="Ravi A."/>
            <person name="Getino M."/>
            <person name="Pursley I."/>
            <person name="Horton D.L."/>
            <person name="Alikhan N.F."/>
            <person name="Baker D."/>
            <person name="Gharbi K."/>
            <person name="Hall N."/>
            <person name="Watson M."/>
            <person name="Adriaenssens E.M."/>
            <person name="Foster-Nyarko E."/>
            <person name="Jarju S."/>
            <person name="Secka A."/>
            <person name="Antonio M."/>
            <person name="Oren A."/>
            <person name="Chaudhuri R.R."/>
            <person name="La Ragione R."/>
            <person name="Hildebrand F."/>
            <person name="Pallen M.J."/>
        </authorList>
    </citation>
    <scope>NUCLEOTIDE SEQUENCE</scope>
    <source>
        <strain evidence="3">ChiGjej3B3-7149</strain>
    </source>
</reference>
<keyword evidence="1" id="KW-0472">Membrane</keyword>
<feature type="transmembrane region" description="Helical" evidence="1">
    <location>
        <begin position="203"/>
        <end position="226"/>
    </location>
</feature>